<dbReference type="Gene3D" id="3.30.450.40">
    <property type="match status" value="1"/>
</dbReference>
<dbReference type="SMART" id="SM00346">
    <property type="entry name" value="HTH_ICLR"/>
    <property type="match status" value="1"/>
</dbReference>
<dbReference type="RefSeq" id="WP_002140658.1">
    <property type="nucleotide sequence ID" value="NZ_JBNTLB010000013.1"/>
</dbReference>
<dbReference type="InterPro" id="IPR014757">
    <property type="entry name" value="Tscrpt_reg_IclR_C"/>
</dbReference>
<evidence type="ECO:0000256" key="1">
    <source>
        <dbReference type="ARBA" id="ARBA00023015"/>
    </source>
</evidence>
<dbReference type="PROSITE" id="PS51078">
    <property type="entry name" value="ICLR_ED"/>
    <property type="match status" value="1"/>
</dbReference>
<keyword evidence="3" id="KW-0804">Transcription</keyword>
<dbReference type="Pfam" id="PF01614">
    <property type="entry name" value="IclR_C"/>
    <property type="match status" value="1"/>
</dbReference>
<feature type="domain" description="HTH iclR-type" evidence="4">
    <location>
        <begin position="9"/>
        <end position="71"/>
    </location>
</feature>
<dbReference type="Proteomes" id="UP000437562">
    <property type="component" value="Unassembled WGS sequence"/>
</dbReference>
<feature type="domain" description="IclR-ED" evidence="5">
    <location>
        <begin position="72"/>
        <end position="255"/>
    </location>
</feature>
<dbReference type="GO" id="GO:0045892">
    <property type="term" value="P:negative regulation of DNA-templated transcription"/>
    <property type="evidence" value="ECO:0007669"/>
    <property type="project" value="TreeGrafter"/>
</dbReference>
<dbReference type="GO" id="GO:0003700">
    <property type="term" value="F:DNA-binding transcription factor activity"/>
    <property type="evidence" value="ECO:0007669"/>
    <property type="project" value="TreeGrafter"/>
</dbReference>
<evidence type="ECO:0000256" key="2">
    <source>
        <dbReference type="ARBA" id="ARBA00023125"/>
    </source>
</evidence>
<evidence type="ECO:0000259" key="5">
    <source>
        <dbReference type="PROSITE" id="PS51078"/>
    </source>
</evidence>
<sequence>MTKEKQPYGTVLIKAAEILDFLAANKGPQPLNIIAQGTGFTNSTTSKILDTLLLIGYVKKHTETKKYELGSSLIKYANKYLADLDISKVSYPYLKELQRKLDETIHLGILEGDEILTVNKLETQKSIVCLNSRIGLTKPLYCSAMGKAVLAELPESELMEYFNRVELKAFTKNTITDRDVLLQQLQDIKRQGYAVDDSEGEEDVYCFGVSLYLNEQMYGAFSISLPNYRVSSTTKSEIVSSILKTKENILRELQQNYVFI</sequence>
<proteinExistence type="predicted"/>
<evidence type="ECO:0000313" key="6">
    <source>
        <dbReference type="EMBL" id="VXC13138.1"/>
    </source>
</evidence>
<dbReference type="InterPro" id="IPR005471">
    <property type="entry name" value="Tscrpt_reg_IclR_N"/>
</dbReference>
<accession>A0A653W3D1</accession>
<dbReference type="PANTHER" id="PTHR30136">
    <property type="entry name" value="HELIX-TURN-HELIX TRANSCRIPTIONAL REGULATOR, ICLR FAMILY"/>
    <property type="match status" value="1"/>
</dbReference>
<dbReference type="InterPro" id="IPR036388">
    <property type="entry name" value="WH-like_DNA-bd_sf"/>
</dbReference>
<dbReference type="Gene3D" id="1.10.10.10">
    <property type="entry name" value="Winged helix-like DNA-binding domain superfamily/Winged helix DNA-binding domain"/>
    <property type="match status" value="1"/>
</dbReference>
<dbReference type="Pfam" id="PF09339">
    <property type="entry name" value="HTH_IclR"/>
    <property type="match status" value="1"/>
</dbReference>
<evidence type="ECO:0000259" key="4">
    <source>
        <dbReference type="PROSITE" id="PS51077"/>
    </source>
</evidence>
<evidence type="ECO:0000256" key="3">
    <source>
        <dbReference type="ARBA" id="ARBA00023163"/>
    </source>
</evidence>
<dbReference type="SUPFAM" id="SSF55781">
    <property type="entry name" value="GAF domain-like"/>
    <property type="match status" value="1"/>
</dbReference>
<dbReference type="AlphaFoldDB" id="A0A653W3D1"/>
<dbReference type="EMBL" id="CABWMC010000023">
    <property type="protein sequence ID" value="VXC13138.1"/>
    <property type="molecule type" value="Genomic_DNA"/>
</dbReference>
<dbReference type="GO" id="GO:0003677">
    <property type="term" value="F:DNA binding"/>
    <property type="evidence" value="ECO:0007669"/>
    <property type="project" value="UniProtKB-KW"/>
</dbReference>
<dbReference type="PROSITE" id="PS51077">
    <property type="entry name" value="HTH_ICLR"/>
    <property type="match status" value="1"/>
</dbReference>
<gene>
    <name evidence="6" type="ORF">BACI71_30025</name>
</gene>
<dbReference type="InterPro" id="IPR050707">
    <property type="entry name" value="HTH_MetabolicPath_Reg"/>
</dbReference>
<dbReference type="SUPFAM" id="SSF46785">
    <property type="entry name" value="Winged helix' DNA-binding domain"/>
    <property type="match status" value="1"/>
</dbReference>
<dbReference type="InterPro" id="IPR036390">
    <property type="entry name" value="WH_DNA-bd_sf"/>
</dbReference>
<dbReference type="PANTHER" id="PTHR30136:SF35">
    <property type="entry name" value="HTH-TYPE TRANSCRIPTIONAL REGULATOR RV1719"/>
    <property type="match status" value="1"/>
</dbReference>
<keyword evidence="2" id="KW-0238">DNA-binding</keyword>
<protein>
    <submittedName>
        <fullName evidence="6">Uncharacterized protein</fullName>
    </submittedName>
</protein>
<name>A0A653W3D1_BACMY</name>
<dbReference type="InterPro" id="IPR029016">
    <property type="entry name" value="GAF-like_dom_sf"/>
</dbReference>
<reference evidence="6 7" key="1">
    <citation type="submission" date="2019-10" db="EMBL/GenBank/DDBJ databases">
        <authorList>
            <person name="Karimi E."/>
        </authorList>
    </citation>
    <scope>NUCLEOTIDE SEQUENCE [LARGE SCALE GENOMIC DNA]</scope>
    <source>
        <strain evidence="6">Bacillus sp. 71</strain>
    </source>
</reference>
<keyword evidence="1" id="KW-0805">Transcription regulation</keyword>
<organism evidence="6 7">
    <name type="scientific">Bacillus mycoides</name>
    <dbReference type="NCBI Taxonomy" id="1405"/>
    <lineage>
        <taxon>Bacteria</taxon>
        <taxon>Bacillati</taxon>
        <taxon>Bacillota</taxon>
        <taxon>Bacilli</taxon>
        <taxon>Bacillales</taxon>
        <taxon>Bacillaceae</taxon>
        <taxon>Bacillus</taxon>
        <taxon>Bacillus cereus group</taxon>
    </lineage>
</organism>
<evidence type="ECO:0000313" key="7">
    <source>
        <dbReference type="Proteomes" id="UP000437562"/>
    </source>
</evidence>